<name>A0A2G9CEW4_9BURK</name>
<dbReference type="EMBL" id="PEOG01000006">
    <property type="protein sequence ID" value="PIM54988.1"/>
    <property type="molecule type" value="Genomic_DNA"/>
</dbReference>
<dbReference type="AlphaFoldDB" id="A0A2G9CEW4"/>
<keyword evidence="2" id="KW-1185">Reference proteome</keyword>
<evidence type="ECO:0000313" key="1">
    <source>
        <dbReference type="EMBL" id="PIM54988.1"/>
    </source>
</evidence>
<organism evidence="1 2">
    <name type="scientific">Roseateles chitinivorans</name>
    <dbReference type="NCBI Taxonomy" id="2917965"/>
    <lineage>
        <taxon>Bacteria</taxon>
        <taxon>Pseudomonadati</taxon>
        <taxon>Pseudomonadota</taxon>
        <taxon>Betaproteobacteria</taxon>
        <taxon>Burkholderiales</taxon>
        <taxon>Sphaerotilaceae</taxon>
        <taxon>Roseateles</taxon>
    </lineage>
</organism>
<dbReference type="Proteomes" id="UP000231501">
    <property type="component" value="Unassembled WGS sequence"/>
</dbReference>
<gene>
    <name evidence="1" type="ORF">CS062_01985</name>
</gene>
<dbReference type="OrthoDB" id="8898236at2"/>
<comment type="caution">
    <text evidence="1">The sequence shown here is derived from an EMBL/GenBank/DDBJ whole genome shotgun (WGS) entry which is preliminary data.</text>
</comment>
<reference evidence="1 2" key="1">
    <citation type="submission" date="2017-11" db="EMBL/GenBank/DDBJ databases">
        <title>Draft genome sequence of Mitsuaria sp. HWN-4.</title>
        <authorList>
            <person name="Gundlapally S.R."/>
        </authorList>
    </citation>
    <scope>NUCLEOTIDE SEQUENCE [LARGE SCALE GENOMIC DNA]</scope>
    <source>
        <strain evidence="1 2">HWN-4</strain>
    </source>
</reference>
<protein>
    <submittedName>
        <fullName evidence="1">Uncharacterized protein</fullName>
    </submittedName>
</protein>
<proteinExistence type="predicted"/>
<accession>A0A2G9CEW4</accession>
<evidence type="ECO:0000313" key="2">
    <source>
        <dbReference type="Proteomes" id="UP000231501"/>
    </source>
</evidence>
<dbReference type="RefSeq" id="WP_099859786.1">
    <property type="nucleotide sequence ID" value="NZ_PEOG01000006.1"/>
</dbReference>
<sequence length="174" mass="19595">MSPEPLTPENLRPGLVETAEEVRQLLRQGLLLAASQGGRDLCWLDTDFAAWPLSDPELLDALHRWALPHRRLRLLAALDYEAVRRVHPRFVQWRQVHDHVVQARAFEPADLGDRSTPVPQGLVLAPGLLTLKLWTPARASLALRDAREEAMAREWFDAIEQRSADSFASSTLGL</sequence>